<dbReference type="PANTHER" id="PTHR12170:SF2">
    <property type="entry name" value="E3 UBIQUITIN-PROTEIN TRANSFERASE MAEA"/>
    <property type="match status" value="1"/>
</dbReference>
<name>A0A0W0D729_CANGB</name>
<proteinExistence type="inferred from homology"/>
<dbReference type="GO" id="GO:0005737">
    <property type="term" value="C:cytoplasm"/>
    <property type="evidence" value="ECO:0007669"/>
    <property type="project" value="UniProtKB-SubCell"/>
</dbReference>
<dbReference type="GO" id="GO:0034657">
    <property type="term" value="C:GID complex"/>
    <property type="evidence" value="ECO:0007669"/>
    <property type="project" value="EnsemblFungi"/>
</dbReference>
<dbReference type="GO" id="GO:0008270">
    <property type="term" value="F:zinc ion binding"/>
    <property type="evidence" value="ECO:0007669"/>
    <property type="project" value="UniProtKB-KW"/>
</dbReference>
<comment type="subcellular location">
    <subcellularLocation>
        <location evidence="1">Cytoplasm</location>
    </subcellularLocation>
</comment>
<evidence type="ECO:0000256" key="6">
    <source>
        <dbReference type="ARBA" id="ARBA00022833"/>
    </source>
</evidence>
<dbReference type="InterPro" id="IPR024964">
    <property type="entry name" value="CTLH/CRA"/>
</dbReference>
<feature type="domain" description="RING-Gid-type" evidence="10">
    <location>
        <begin position="406"/>
        <end position="473"/>
    </location>
</feature>
<dbReference type="VEuPathDB" id="FungiDB:CAGL0G02651g"/>
<feature type="zinc finger region" description="RING-Gid-type" evidence="7">
    <location>
        <begin position="406"/>
        <end position="473"/>
    </location>
</feature>
<dbReference type="AlphaFoldDB" id="A0A0W0D729"/>
<keyword evidence="4" id="KW-0479">Metal-binding</keyword>
<dbReference type="GO" id="GO:0005634">
    <property type="term" value="C:nucleus"/>
    <property type="evidence" value="ECO:0007669"/>
    <property type="project" value="TreeGrafter"/>
</dbReference>
<comment type="similarity">
    <text evidence="2">Belongs to the FYV10 family.</text>
</comment>
<dbReference type="GO" id="GO:0043161">
    <property type="term" value="P:proteasome-mediated ubiquitin-dependent protein catabolic process"/>
    <property type="evidence" value="ECO:0007669"/>
    <property type="project" value="EnsemblFungi"/>
</dbReference>
<keyword evidence="3" id="KW-0963">Cytoplasm</keyword>
<dbReference type="InterPro" id="IPR045098">
    <property type="entry name" value="Fyv10_fam"/>
</dbReference>
<evidence type="ECO:0000313" key="11">
    <source>
        <dbReference type="EMBL" id="KTB07636.1"/>
    </source>
</evidence>
<dbReference type="VEuPathDB" id="FungiDB:GW608_G02519"/>
<dbReference type="OrthoDB" id="1933455at2759"/>
<evidence type="ECO:0000256" key="7">
    <source>
        <dbReference type="PROSITE-ProRule" id="PRU01215"/>
    </source>
</evidence>
<keyword evidence="8" id="KW-0175">Coiled coil</keyword>
<dbReference type="SMART" id="SM00668">
    <property type="entry name" value="CTLH"/>
    <property type="match status" value="1"/>
</dbReference>
<evidence type="ECO:0000313" key="12">
    <source>
        <dbReference type="Proteomes" id="UP000054886"/>
    </source>
</evidence>
<keyword evidence="6" id="KW-0862">Zinc</keyword>
<evidence type="ECO:0000256" key="5">
    <source>
        <dbReference type="ARBA" id="ARBA00022771"/>
    </source>
</evidence>
<gene>
    <name evidence="11" type="ORF">AO440_001594</name>
</gene>
<evidence type="ECO:0000256" key="1">
    <source>
        <dbReference type="ARBA" id="ARBA00004496"/>
    </source>
</evidence>
<evidence type="ECO:0000256" key="2">
    <source>
        <dbReference type="ARBA" id="ARBA00010615"/>
    </source>
</evidence>
<evidence type="ECO:0000259" key="9">
    <source>
        <dbReference type="PROSITE" id="PS50897"/>
    </source>
</evidence>
<organism evidence="11 12">
    <name type="scientific">Candida glabrata</name>
    <name type="common">Yeast</name>
    <name type="synonym">Torulopsis glabrata</name>
    <dbReference type="NCBI Taxonomy" id="5478"/>
    <lineage>
        <taxon>Eukaryota</taxon>
        <taxon>Fungi</taxon>
        <taxon>Dikarya</taxon>
        <taxon>Ascomycota</taxon>
        <taxon>Saccharomycotina</taxon>
        <taxon>Saccharomycetes</taxon>
        <taxon>Saccharomycetales</taxon>
        <taxon>Saccharomycetaceae</taxon>
        <taxon>Nakaseomyces</taxon>
    </lineage>
</organism>
<sequence length="488" mass="56853">MAETTSLINEPDVDFHLKLNQHSFNIPYEQLQRNSRYLNRLIEKEIDELNSHYERLNIALGSGNIEGDKKALQELKDIIRSVEIFEKRLQKRVNEEVPILKRLEVRINFFKELENAKQQVADITPLMEWYLKFTNILIGDYLTRHTTSNSSPELGLPGVTFLEQEGIQDLLDTDILLTGNRISTALVDNHDLRPLLDWINDSKSYLKKNGSRLEFEARFQQYIELLKASEYEEAIKCFQDYLLKFVNTNFNELTHASGLLLSINYCKEIMKAKASERSAILTKDDGNPLENEIRAYKYFFHKKPKIVEQQHVKPVDLRYMNLSQNTDFEKYMLLLDDKRWGLLNELFLKDYYSLYGISQNDPLLIYLSLGISTLKTRECLHHRRVAKSSSPLVDKKVEEEVLQNSCPVCDKTFAPIAESLPFAHHTQSQLFDDPIMLPNGNIYEAKRLKRLAKYLVDIKAIELGETEVIDPIDKQIYNEADFITMYPT</sequence>
<feature type="coiled-coil region" evidence="8">
    <location>
        <begin position="28"/>
        <end position="59"/>
    </location>
</feature>
<dbReference type="GO" id="GO:0061630">
    <property type="term" value="F:ubiquitin protein ligase activity"/>
    <property type="evidence" value="ECO:0007669"/>
    <property type="project" value="EnsemblFungi"/>
</dbReference>
<evidence type="ECO:0000259" key="10">
    <source>
        <dbReference type="PROSITE" id="PS51867"/>
    </source>
</evidence>
<dbReference type="PROSITE" id="PS50897">
    <property type="entry name" value="CTLH"/>
    <property type="match status" value="1"/>
</dbReference>
<dbReference type="VEuPathDB" id="FungiDB:GVI51_G02519"/>
<feature type="domain" description="CTLH" evidence="9">
    <location>
        <begin position="175"/>
        <end position="233"/>
    </location>
</feature>
<dbReference type="EMBL" id="LLZZ01000107">
    <property type="protein sequence ID" value="KTB07636.1"/>
    <property type="molecule type" value="Genomic_DNA"/>
</dbReference>
<dbReference type="PANTHER" id="PTHR12170">
    <property type="entry name" value="MACROPHAGE ERYTHROBLAST ATTACHER-RELATED"/>
    <property type="match status" value="1"/>
</dbReference>
<dbReference type="Proteomes" id="UP000054886">
    <property type="component" value="Unassembled WGS sequence"/>
</dbReference>
<reference evidence="11 12" key="1">
    <citation type="submission" date="2015-10" db="EMBL/GenBank/DDBJ databases">
        <title>Draft genomes sequences of Candida glabrata isolates 1A, 1B, 2A, 2B, 3A and 3B.</title>
        <authorList>
            <person name="Haavelsrud O.E."/>
            <person name="Gaustad P."/>
        </authorList>
    </citation>
    <scope>NUCLEOTIDE SEQUENCE [LARGE SCALE GENOMIC DNA]</scope>
    <source>
        <strain evidence="11">910700640</strain>
    </source>
</reference>
<comment type="caution">
    <text evidence="11">The sequence shown here is derived from an EMBL/GenBank/DDBJ whole genome shotgun (WGS) entry which is preliminary data.</text>
</comment>
<protein>
    <submittedName>
        <fullName evidence="11">Protein FYV10</fullName>
    </submittedName>
</protein>
<dbReference type="InterPro" id="IPR006595">
    <property type="entry name" value="CTLH_C"/>
</dbReference>
<dbReference type="GO" id="GO:0045721">
    <property type="term" value="P:negative regulation of gluconeogenesis"/>
    <property type="evidence" value="ECO:0007669"/>
    <property type="project" value="EnsemblFungi"/>
</dbReference>
<keyword evidence="5 7" id="KW-0863">Zinc-finger</keyword>
<evidence type="ECO:0000256" key="3">
    <source>
        <dbReference type="ARBA" id="ARBA00022490"/>
    </source>
</evidence>
<dbReference type="GO" id="GO:0043066">
    <property type="term" value="P:negative regulation of apoptotic process"/>
    <property type="evidence" value="ECO:0007669"/>
    <property type="project" value="EnsemblFungi"/>
</dbReference>
<dbReference type="VEuPathDB" id="FungiDB:B1J91_G02651g"/>
<evidence type="ECO:0000256" key="8">
    <source>
        <dbReference type="SAM" id="Coils"/>
    </source>
</evidence>
<dbReference type="Pfam" id="PF10607">
    <property type="entry name" value="CTLH"/>
    <property type="match status" value="1"/>
</dbReference>
<dbReference type="InterPro" id="IPR044063">
    <property type="entry name" value="ZF_RING_GID"/>
</dbReference>
<dbReference type="VEuPathDB" id="FungiDB:GWK60_G02519"/>
<accession>A0A0W0D729</accession>
<dbReference type="PROSITE" id="PS51867">
    <property type="entry name" value="ZF_RING_GID"/>
    <property type="match status" value="1"/>
</dbReference>
<evidence type="ECO:0000256" key="4">
    <source>
        <dbReference type="ARBA" id="ARBA00022723"/>
    </source>
</evidence>